<gene>
    <name evidence="2" type="ORF">J4051_09365</name>
</gene>
<protein>
    <recommendedName>
        <fullName evidence="4">DUF3185 family protein</fullName>
    </recommendedName>
</protein>
<keyword evidence="1" id="KW-1133">Transmembrane helix</keyword>
<comment type="caution">
    <text evidence="2">The sequence shown here is derived from an EMBL/GenBank/DDBJ whole genome shotgun (WGS) entry which is preliminary data.</text>
</comment>
<evidence type="ECO:0000313" key="3">
    <source>
        <dbReference type="Proteomes" id="UP000681315"/>
    </source>
</evidence>
<proteinExistence type="predicted"/>
<keyword evidence="3" id="KW-1185">Reference proteome</keyword>
<evidence type="ECO:0000256" key="1">
    <source>
        <dbReference type="SAM" id="Phobius"/>
    </source>
</evidence>
<evidence type="ECO:0000313" key="2">
    <source>
        <dbReference type="EMBL" id="MBO3098476.1"/>
    </source>
</evidence>
<reference evidence="2 3" key="1">
    <citation type="submission" date="2021-03" db="EMBL/GenBank/DDBJ databases">
        <title>Gelidibacter sp. nov., isolated from costal sediment.</title>
        <authorList>
            <person name="Lun K.-Y."/>
        </authorList>
    </citation>
    <scope>NUCLEOTIDE SEQUENCE [LARGE SCALE GENOMIC DNA]</scope>
    <source>
        <strain evidence="2 3">DF109</strain>
    </source>
</reference>
<keyword evidence="1" id="KW-0812">Transmembrane</keyword>
<organism evidence="2 3">
    <name type="scientific">Gelidibacter pelagius</name>
    <dbReference type="NCBI Taxonomy" id="2819985"/>
    <lineage>
        <taxon>Bacteria</taxon>
        <taxon>Pseudomonadati</taxon>
        <taxon>Bacteroidota</taxon>
        <taxon>Flavobacteriia</taxon>
        <taxon>Flavobacteriales</taxon>
        <taxon>Flavobacteriaceae</taxon>
        <taxon>Gelidibacter</taxon>
    </lineage>
</organism>
<feature type="transmembrane region" description="Helical" evidence="1">
    <location>
        <begin position="7"/>
        <end position="26"/>
    </location>
</feature>
<dbReference type="EMBL" id="JAGEVG010000009">
    <property type="protein sequence ID" value="MBO3098476.1"/>
    <property type="molecule type" value="Genomic_DNA"/>
</dbReference>
<name>A0ABS3SSS2_9FLAO</name>
<feature type="transmembrane region" description="Helical" evidence="1">
    <location>
        <begin position="46"/>
        <end position="64"/>
    </location>
</feature>
<accession>A0ABS3SSS2</accession>
<sequence>MNKTIKTILMVVGAVLLVYGIYTLIAPEASIGIGDLSIDVQDNTDAYTTIGLGIVALVLGFLGGQKLK</sequence>
<evidence type="ECO:0008006" key="4">
    <source>
        <dbReference type="Google" id="ProtNLM"/>
    </source>
</evidence>
<keyword evidence="1" id="KW-0472">Membrane</keyword>
<dbReference type="RefSeq" id="WP_208233607.1">
    <property type="nucleotide sequence ID" value="NZ_JAGEVG010000009.1"/>
</dbReference>
<dbReference type="Proteomes" id="UP000681315">
    <property type="component" value="Unassembled WGS sequence"/>
</dbReference>